<dbReference type="GO" id="GO:0000160">
    <property type="term" value="P:phosphorelay signal transduction system"/>
    <property type="evidence" value="ECO:0007669"/>
    <property type="project" value="InterPro"/>
</dbReference>
<dbReference type="EMBL" id="QKVK01000006">
    <property type="protein sequence ID" value="PZF76343.1"/>
    <property type="molecule type" value="Genomic_DNA"/>
</dbReference>
<proteinExistence type="predicted"/>
<evidence type="ECO:0000313" key="3">
    <source>
        <dbReference type="EMBL" id="PZF76343.1"/>
    </source>
</evidence>
<gene>
    <name evidence="3" type="ORF">DK847_14260</name>
</gene>
<feature type="domain" description="Response regulatory" evidence="2">
    <location>
        <begin position="4"/>
        <end position="115"/>
    </location>
</feature>
<feature type="modified residue" description="4-aspartylphosphate" evidence="1">
    <location>
        <position position="54"/>
    </location>
</feature>
<dbReference type="Proteomes" id="UP000248795">
    <property type="component" value="Unassembled WGS sequence"/>
</dbReference>
<keyword evidence="1" id="KW-0597">Phosphoprotein</keyword>
<organism evidence="3 4">
    <name type="scientific">Aestuariivirga litoralis</name>
    <dbReference type="NCBI Taxonomy" id="2650924"/>
    <lineage>
        <taxon>Bacteria</taxon>
        <taxon>Pseudomonadati</taxon>
        <taxon>Pseudomonadota</taxon>
        <taxon>Alphaproteobacteria</taxon>
        <taxon>Hyphomicrobiales</taxon>
        <taxon>Aestuariivirgaceae</taxon>
        <taxon>Aestuariivirga</taxon>
    </lineage>
</organism>
<evidence type="ECO:0000256" key="1">
    <source>
        <dbReference type="PROSITE-ProRule" id="PRU00169"/>
    </source>
</evidence>
<evidence type="ECO:0000313" key="4">
    <source>
        <dbReference type="Proteomes" id="UP000248795"/>
    </source>
</evidence>
<protein>
    <submittedName>
        <fullName evidence="3">Response regulator</fullName>
    </submittedName>
</protein>
<dbReference type="SMART" id="SM00448">
    <property type="entry name" value="REC"/>
    <property type="match status" value="1"/>
</dbReference>
<name>A0A2W2C810_9HYPH</name>
<evidence type="ECO:0000259" key="2">
    <source>
        <dbReference type="PROSITE" id="PS50110"/>
    </source>
</evidence>
<comment type="caution">
    <text evidence="3">The sequence shown here is derived from an EMBL/GenBank/DDBJ whole genome shotgun (WGS) entry which is preliminary data.</text>
</comment>
<reference evidence="4" key="1">
    <citation type="submission" date="2018-06" db="EMBL/GenBank/DDBJ databases">
        <title>Aestuariibacter litoralis strain KCTC 52945T.</title>
        <authorList>
            <person name="Li X."/>
            <person name="Salam N."/>
            <person name="Li J.-L."/>
            <person name="Chen Y.-M."/>
            <person name="Yang Z.-W."/>
            <person name="Zhang L.-Y."/>
            <person name="Han M.-X."/>
            <person name="Xiao M."/>
            <person name="Li W.-J."/>
        </authorList>
    </citation>
    <scope>NUCLEOTIDE SEQUENCE [LARGE SCALE GENOMIC DNA]</scope>
    <source>
        <strain evidence="4">KCTC 52945</strain>
    </source>
</reference>
<keyword evidence="4" id="KW-1185">Reference proteome</keyword>
<dbReference type="Pfam" id="PF00072">
    <property type="entry name" value="Response_reg"/>
    <property type="match status" value="1"/>
</dbReference>
<accession>A0A2W2C810</accession>
<sequence length="116" mass="12667">MGRSVLLVEDEMMIAWDIEQTLTHAGMRVLGPASSVSRALRLIEGEVPDAAILDLNLRGELVTPVARRLRELEVPFVLATAYNHLRSGELEFDGVENLGKPVASERCVAVLGEMLA</sequence>
<dbReference type="Gene3D" id="3.40.50.2300">
    <property type="match status" value="1"/>
</dbReference>
<dbReference type="InterPro" id="IPR001789">
    <property type="entry name" value="Sig_transdc_resp-reg_receiver"/>
</dbReference>
<dbReference type="SUPFAM" id="SSF52172">
    <property type="entry name" value="CheY-like"/>
    <property type="match status" value="1"/>
</dbReference>
<dbReference type="AlphaFoldDB" id="A0A2W2C810"/>
<dbReference type="InterPro" id="IPR011006">
    <property type="entry name" value="CheY-like_superfamily"/>
</dbReference>
<dbReference type="PROSITE" id="PS50110">
    <property type="entry name" value="RESPONSE_REGULATORY"/>
    <property type="match status" value="1"/>
</dbReference>